<dbReference type="PROSITE" id="PS00061">
    <property type="entry name" value="ADH_SHORT"/>
    <property type="match status" value="1"/>
</dbReference>
<name>A0ABS5LDC1_9BACI</name>
<dbReference type="Proteomes" id="UP000682403">
    <property type="component" value="Unassembled WGS sequence"/>
</dbReference>
<sequence>MFLPSFSLEGKTAIVTGAGKGIGRAIAIGFAEAGADVALIARTQLDLDEVKNVIEKDHGKKAYAIKGDVTVREDLASAFKQVHEKAGKLDILVNNAGMNIRTPALEVTDEEWNEIVNTNLKSAFMASQEAAKVMKNTGGKIINIASVAGHTALPTGVVYGSTKAALIQMTKILAYEWGKHNIHVNALGPWYFETPLTEKLLQDEKYVNQLLSVTPLNRIGQLPELVGPAVFLASEAGNYVTGQTLFVDGGMTIHGF</sequence>
<dbReference type="SUPFAM" id="SSF51735">
    <property type="entry name" value="NAD(P)-binding Rossmann-fold domains"/>
    <property type="match status" value="1"/>
</dbReference>
<dbReference type="GO" id="GO:0047936">
    <property type="term" value="F:glucose 1-dehydrogenase [NAD(P)+] activity"/>
    <property type="evidence" value="ECO:0007669"/>
    <property type="project" value="UniProtKB-EC"/>
</dbReference>
<dbReference type="Pfam" id="PF13561">
    <property type="entry name" value="adh_short_C2"/>
    <property type="match status" value="1"/>
</dbReference>
<proteinExistence type="inferred from homology"/>
<accession>A0ABS5LDC1</accession>
<comment type="caution">
    <text evidence="2">The sequence shown here is derived from an EMBL/GenBank/DDBJ whole genome shotgun (WGS) entry which is preliminary data.</text>
</comment>
<dbReference type="PRINTS" id="PR00080">
    <property type="entry name" value="SDRFAMILY"/>
</dbReference>
<reference evidence="2 3" key="1">
    <citation type="submission" date="2021-04" db="EMBL/GenBank/DDBJ databases">
        <title>Metabacillus sp. strain KIGAM252 whole genome sequence.</title>
        <authorList>
            <person name="Seo M.-J."/>
            <person name="Cho E.-S."/>
            <person name="Hwang C.Y."/>
            <person name="Yoon D.J."/>
        </authorList>
    </citation>
    <scope>NUCLEOTIDE SEQUENCE [LARGE SCALE GENOMIC DNA]</scope>
    <source>
        <strain evidence="2 3">KIGAM252</strain>
    </source>
</reference>
<dbReference type="InterPro" id="IPR020904">
    <property type="entry name" value="Sc_DH/Rdtase_CS"/>
</dbReference>
<keyword evidence="3" id="KW-1185">Reference proteome</keyword>
<evidence type="ECO:0000313" key="3">
    <source>
        <dbReference type="Proteomes" id="UP000682403"/>
    </source>
</evidence>
<dbReference type="Gene3D" id="3.40.50.720">
    <property type="entry name" value="NAD(P)-binding Rossmann-like Domain"/>
    <property type="match status" value="1"/>
</dbReference>
<comment type="similarity">
    <text evidence="1">Belongs to the short-chain dehydrogenases/reductases (SDR) family.</text>
</comment>
<keyword evidence="2" id="KW-0560">Oxidoreductase</keyword>
<dbReference type="EMBL" id="JAGVRK010000001">
    <property type="protein sequence ID" value="MBS2968740.1"/>
    <property type="molecule type" value="Genomic_DNA"/>
</dbReference>
<evidence type="ECO:0000313" key="2">
    <source>
        <dbReference type="EMBL" id="MBS2968740.1"/>
    </source>
</evidence>
<organism evidence="2 3">
    <name type="scientific">Metabacillus flavus</name>
    <dbReference type="NCBI Taxonomy" id="2823519"/>
    <lineage>
        <taxon>Bacteria</taxon>
        <taxon>Bacillati</taxon>
        <taxon>Bacillota</taxon>
        <taxon>Bacilli</taxon>
        <taxon>Bacillales</taxon>
        <taxon>Bacillaceae</taxon>
        <taxon>Metabacillus</taxon>
    </lineage>
</organism>
<dbReference type="EC" id="1.1.1.47" evidence="2"/>
<evidence type="ECO:0000256" key="1">
    <source>
        <dbReference type="ARBA" id="ARBA00006484"/>
    </source>
</evidence>
<dbReference type="RefSeq" id="WP_211557781.1">
    <property type="nucleotide sequence ID" value="NZ_JAGVRK010000001.1"/>
</dbReference>
<dbReference type="NCBIfam" id="NF005559">
    <property type="entry name" value="PRK07231.1"/>
    <property type="match status" value="1"/>
</dbReference>
<dbReference type="PANTHER" id="PTHR42760">
    <property type="entry name" value="SHORT-CHAIN DEHYDROGENASES/REDUCTASES FAMILY MEMBER"/>
    <property type="match status" value="1"/>
</dbReference>
<dbReference type="PRINTS" id="PR00081">
    <property type="entry name" value="GDHRDH"/>
</dbReference>
<dbReference type="InterPro" id="IPR036291">
    <property type="entry name" value="NAD(P)-bd_dom_sf"/>
</dbReference>
<protein>
    <submittedName>
        <fullName evidence="2">Glucose 1-dehydrogenase</fullName>
        <ecNumber evidence="2">1.1.1.47</ecNumber>
    </submittedName>
</protein>
<dbReference type="InterPro" id="IPR002347">
    <property type="entry name" value="SDR_fam"/>
</dbReference>
<gene>
    <name evidence="2" type="ORF">J9317_08220</name>
</gene>